<comment type="similarity">
    <text evidence="2">Belongs to the NrfD family.</text>
</comment>
<dbReference type="Pfam" id="PF03916">
    <property type="entry name" value="NrfD"/>
    <property type="match status" value="1"/>
</dbReference>
<dbReference type="Proteomes" id="UP000002432">
    <property type="component" value="Chromosome"/>
</dbReference>
<feature type="transmembrane region" description="Helical" evidence="7">
    <location>
        <begin position="248"/>
        <end position="269"/>
    </location>
</feature>
<evidence type="ECO:0000313" key="9">
    <source>
        <dbReference type="Proteomes" id="UP000002432"/>
    </source>
</evidence>
<dbReference type="eggNOG" id="COG5557">
    <property type="taxonomic scope" value="Bacteria"/>
</dbReference>
<feature type="transmembrane region" description="Helical" evidence="7">
    <location>
        <begin position="310"/>
        <end position="328"/>
    </location>
</feature>
<dbReference type="OrthoDB" id="9768158at2"/>
<dbReference type="HOGENOM" id="CLU_049007_0_0_0"/>
<feature type="transmembrane region" description="Helical" evidence="7">
    <location>
        <begin position="169"/>
        <end position="193"/>
    </location>
</feature>
<feature type="transmembrane region" description="Helical" evidence="7">
    <location>
        <begin position="205"/>
        <end position="228"/>
    </location>
</feature>
<evidence type="ECO:0000256" key="4">
    <source>
        <dbReference type="ARBA" id="ARBA00022692"/>
    </source>
</evidence>
<dbReference type="PANTHER" id="PTHR30074:SF4">
    <property type="entry name" value="NI_FE-HYDROGENASE 2 B-TYPE CYTOCHROME SUBUNIT-RELATED"/>
    <property type="match status" value="1"/>
</dbReference>
<feature type="transmembrane region" description="Helical" evidence="7">
    <location>
        <begin position="87"/>
        <end position="104"/>
    </location>
</feature>
<keyword evidence="5 7" id="KW-1133">Transmembrane helix</keyword>
<sequence>MMTEKLPRISIWRVLTLLIFIAGAYATYLRFAAGLHGSSNLSDGMPWGMWVGFGTLCGVGLSAGAFALSGAVYVLGMERYRPIVRTAVLLGFLGYCSVCVGYFYELGLPWRCWHILIYWNHNSMLFDVALCVATYTTVLTLEFCPALIEKIPWRKTRELVLHWHHRVTVGVVMAGVLLSSMHQSFLGGLFLIAPGKLYPLWYTHNIHALFFLSAIAGGLAMTVIALHLSMRSLDARIDYSILRELGRVISLLLLVYVIFRGLDLIHTGGARYLFLPVRETAFFWLEVSLLAIIPLILLQFNKIVNTPMYLYWTCCMVVAGFVVNRLNVCITAFERSMNTLYTPKWSELATTLLMIAGCVVAFRYAVLYLDIMPRIKRVMKPERWLSDNGAVARA</sequence>
<dbReference type="GO" id="GO:0009061">
    <property type="term" value="P:anaerobic respiration"/>
    <property type="evidence" value="ECO:0007669"/>
    <property type="project" value="TreeGrafter"/>
</dbReference>
<protein>
    <submittedName>
        <fullName evidence="8">Polysulphide reductase, NrfD</fullName>
    </submittedName>
</protein>
<organism evidence="8 9">
    <name type="scientific">Koribacter versatilis (strain Ellin345)</name>
    <dbReference type="NCBI Taxonomy" id="204669"/>
    <lineage>
        <taxon>Bacteria</taxon>
        <taxon>Pseudomonadati</taxon>
        <taxon>Acidobacteriota</taxon>
        <taxon>Terriglobia</taxon>
        <taxon>Terriglobales</taxon>
        <taxon>Candidatus Korobacteraceae</taxon>
        <taxon>Candidatus Korobacter</taxon>
    </lineage>
</organism>
<dbReference type="EnsemblBacteria" id="ABF41944">
    <property type="protein sequence ID" value="ABF41944"/>
    <property type="gene ID" value="Acid345_2943"/>
</dbReference>
<keyword evidence="9" id="KW-1185">Reference proteome</keyword>
<dbReference type="GO" id="GO:0005886">
    <property type="term" value="C:plasma membrane"/>
    <property type="evidence" value="ECO:0007669"/>
    <property type="project" value="UniProtKB-SubCell"/>
</dbReference>
<dbReference type="PANTHER" id="PTHR30074">
    <property type="entry name" value="FORMATE DEHYDROGENASE, NITRATE-INDUCIBLE, CYTOCHROME B556 FDN SUBUNIT"/>
    <property type="match status" value="1"/>
</dbReference>
<evidence type="ECO:0000256" key="7">
    <source>
        <dbReference type="SAM" id="Phobius"/>
    </source>
</evidence>
<reference evidence="8 9" key="1">
    <citation type="journal article" date="2009" name="Appl. Environ. Microbiol.">
        <title>Three genomes from the phylum Acidobacteria provide insight into the lifestyles of these microorganisms in soils.</title>
        <authorList>
            <person name="Ward N.L."/>
            <person name="Challacombe J.F."/>
            <person name="Janssen P.H."/>
            <person name="Henrissat B."/>
            <person name="Coutinho P.M."/>
            <person name="Wu M."/>
            <person name="Xie G."/>
            <person name="Haft D.H."/>
            <person name="Sait M."/>
            <person name="Badger J."/>
            <person name="Barabote R.D."/>
            <person name="Bradley B."/>
            <person name="Brettin T.S."/>
            <person name="Brinkac L.M."/>
            <person name="Bruce D."/>
            <person name="Creasy T."/>
            <person name="Daugherty S.C."/>
            <person name="Davidsen T.M."/>
            <person name="DeBoy R.T."/>
            <person name="Detter J.C."/>
            <person name="Dodson R.J."/>
            <person name="Durkin A.S."/>
            <person name="Ganapathy A."/>
            <person name="Gwinn-Giglio M."/>
            <person name="Han C.S."/>
            <person name="Khouri H."/>
            <person name="Kiss H."/>
            <person name="Kothari S.P."/>
            <person name="Madupu R."/>
            <person name="Nelson K.E."/>
            <person name="Nelson W.C."/>
            <person name="Paulsen I."/>
            <person name="Penn K."/>
            <person name="Ren Q."/>
            <person name="Rosovitz M.J."/>
            <person name="Selengut J.D."/>
            <person name="Shrivastava S."/>
            <person name="Sullivan S.A."/>
            <person name="Tapia R."/>
            <person name="Thompson L.S."/>
            <person name="Watkins K.L."/>
            <person name="Yang Q."/>
            <person name="Yu C."/>
            <person name="Zafar N."/>
            <person name="Zhou L."/>
            <person name="Kuske C.R."/>
        </authorList>
    </citation>
    <scope>NUCLEOTIDE SEQUENCE [LARGE SCALE GENOMIC DNA]</scope>
    <source>
        <strain evidence="8 9">Ellin345</strain>
    </source>
</reference>
<keyword evidence="4 7" id="KW-0812">Transmembrane</keyword>
<feature type="transmembrane region" description="Helical" evidence="7">
    <location>
        <begin position="348"/>
        <end position="369"/>
    </location>
</feature>
<dbReference type="EMBL" id="CP000360">
    <property type="protein sequence ID" value="ABF41944.1"/>
    <property type="molecule type" value="Genomic_DNA"/>
</dbReference>
<dbReference type="InterPro" id="IPR051817">
    <property type="entry name" value="FDH_cytochrome_b556_subunit"/>
</dbReference>
<keyword evidence="3" id="KW-1003">Cell membrane</keyword>
<evidence type="ECO:0000256" key="3">
    <source>
        <dbReference type="ARBA" id="ARBA00022475"/>
    </source>
</evidence>
<feature type="transmembrane region" description="Helical" evidence="7">
    <location>
        <begin position="50"/>
        <end position="75"/>
    </location>
</feature>
<evidence type="ECO:0000256" key="5">
    <source>
        <dbReference type="ARBA" id="ARBA00022989"/>
    </source>
</evidence>
<evidence type="ECO:0000256" key="1">
    <source>
        <dbReference type="ARBA" id="ARBA00004651"/>
    </source>
</evidence>
<name>Q1IMF6_KORVE</name>
<dbReference type="AlphaFoldDB" id="Q1IMF6"/>
<gene>
    <name evidence="8" type="ordered locus">Acid345_2943</name>
</gene>
<dbReference type="RefSeq" id="WP_011523745.1">
    <property type="nucleotide sequence ID" value="NC_008009.1"/>
</dbReference>
<proteinExistence type="inferred from homology"/>
<keyword evidence="6 7" id="KW-0472">Membrane</keyword>
<feature type="transmembrane region" description="Helical" evidence="7">
    <location>
        <begin position="124"/>
        <end position="148"/>
    </location>
</feature>
<comment type="subcellular location">
    <subcellularLocation>
        <location evidence="1">Cell membrane</location>
        <topology evidence="1">Multi-pass membrane protein</topology>
    </subcellularLocation>
</comment>
<evidence type="ECO:0000256" key="2">
    <source>
        <dbReference type="ARBA" id="ARBA00008929"/>
    </source>
</evidence>
<accession>Q1IMF6</accession>
<evidence type="ECO:0000256" key="6">
    <source>
        <dbReference type="ARBA" id="ARBA00023136"/>
    </source>
</evidence>
<evidence type="ECO:0000313" key="8">
    <source>
        <dbReference type="EMBL" id="ABF41944.1"/>
    </source>
</evidence>
<dbReference type="KEGG" id="aba:Acid345_2943"/>
<feature type="transmembrane region" description="Helical" evidence="7">
    <location>
        <begin position="281"/>
        <end position="298"/>
    </location>
</feature>
<dbReference type="InterPro" id="IPR005614">
    <property type="entry name" value="NrfD-like"/>
</dbReference>
<dbReference type="STRING" id="204669.Acid345_2943"/>